<dbReference type="GeneID" id="22914388"/>
<proteinExistence type="predicted"/>
<gene>
    <name evidence="1" type="ORF">GNI_124380</name>
</gene>
<dbReference type="VEuPathDB" id="CryptoDB:GNI_124380"/>
<dbReference type="RefSeq" id="XP_011131967.1">
    <property type="nucleotide sequence ID" value="XM_011133665.1"/>
</dbReference>
<dbReference type="Proteomes" id="UP000019763">
    <property type="component" value="Unassembled WGS sequence"/>
</dbReference>
<protein>
    <submittedName>
        <fullName evidence="1">Uncharacterized protein</fullName>
    </submittedName>
</protein>
<comment type="caution">
    <text evidence="1">The sequence shown here is derived from an EMBL/GenBank/DDBJ whole genome shotgun (WGS) entry which is preliminary data.</text>
</comment>
<evidence type="ECO:0000313" key="1">
    <source>
        <dbReference type="EMBL" id="EZG51529.1"/>
    </source>
</evidence>
<evidence type="ECO:0000313" key="2">
    <source>
        <dbReference type="Proteomes" id="UP000019763"/>
    </source>
</evidence>
<reference evidence="1" key="1">
    <citation type="submission" date="2013-12" db="EMBL/GenBank/DDBJ databases">
        <authorList>
            <person name="Omoto C.K."/>
            <person name="Sibley D."/>
            <person name="Venepally P."/>
            <person name="Hadjithomas M."/>
            <person name="Karamycheva S."/>
            <person name="Brunk B."/>
            <person name="Roos D."/>
            <person name="Caler E."/>
            <person name="Lorenzi H."/>
        </authorList>
    </citation>
    <scope>NUCLEOTIDE SEQUENCE</scope>
</reference>
<name>A0A023B272_GRENI</name>
<dbReference type="EMBL" id="AFNH02000926">
    <property type="protein sequence ID" value="EZG51529.1"/>
    <property type="molecule type" value="Genomic_DNA"/>
</dbReference>
<sequence length="166" mass="18561">MSDDQEMTVNVTTVPKQDKAPKYMYPYKPLTTQATTYRGYPVKGSKAFKGAWKVQIVSPQCRSPPEPLPQFPQQEILKRNIRGNYEGAGSMKLSPSETANNSGEAYLPVGQESPSSEFFYTAGYETNSAIKLKKQVQGSIYRSFVAGQPVPVKILKDDEDEKKQQQ</sequence>
<keyword evidence="2" id="KW-1185">Reference proteome</keyword>
<accession>A0A023B272</accession>
<organism evidence="1 2">
    <name type="scientific">Gregarina niphandrodes</name>
    <name type="common">Septate eugregarine</name>
    <dbReference type="NCBI Taxonomy" id="110365"/>
    <lineage>
        <taxon>Eukaryota</taxon>
        <taxon>Sar</taxon>
        <taxon>Alveolata</taxon>
        <taxon>Apicomplexa</taxon>
        <taxon>Conoidasida</taxon>
        <taxon>Gregarinasina</taxon>
        <taxon>Eugregarinorida</taxon>
        <taxon>Gregarinidae</taxon>
        <taxon>Gregarina</taxon>
    </lineage>
</organism>
<dbReference type="AlphaFoldDB" id="A0A023B272"/>